<comment type="caution">
    <text evidence="1">The sequence shown here is derived from an EMBL/GenBank/DDBJ whole genome shotgun (WGS) entry which is preliminary data.</text>
</comment>
<name>A0ABT9DD90_9CELL</name>
<keyword evidence="2" id="KW-1185">Reference proteome</keyword>
<evidence type="ECO:0000313" key="2">
    <source>
        <dbReference type="Proteomes" id="UP001232536"/>
    </source>
</evidence>
<proteinExistence type="predicted"/>
<evidence type="ECO:0000313" key="1">
    <source>
        <dbReference type="EMBL" id="MDO8108595.1"/>
    </source>
</evidence>
<organism evidence="1 2">
    <name type="scientific">Actinotalea lenta</name>
    <dbReference type="NCBI Taxonomy" id="3064654"/>
    <lineage>
        <taxon>Bacteria</taxon>
        <taxon>Bacillati</taxon>
        <taxon>Actinomycetota</taxon>
        <taxon>Actinomycetes</taxon>
        <taxon>Micrococcales</taxon>
        <taxon>Cellulomonadaceae</taxon>
        <taxon>Actinotalea</taxon>
    </lineage>
</organism>
<dbReference type="Pfam" id="PF20060">
    <property type="entry name" value="DUF6459"/>
    <property type="match status" value="1"/>
</dbReference>
<dbReference type="InterPro" id="IPR045596">
    <property type="entry name" value="DUF6459"/>
</dbReference>
<protein>
    <submittedName>
        <fullName evidence="1">Rv3235 family protein</fullName>
    </submittedName>
</protein>
<dbReference type="RefSeq" id="WP_304602287.1">
    <property type="nucleotide sequence ID" value="NZ_JAUQYP010000002.1"/>
</dbReference>
<sequence>MSTAIRRPHLLLPPVCEPRTQPDPREVVLRHPVTRSVLMPAAEEDWPVPPSDPTTRTRLPDPAPIAGAIVLAAVEALSGTRPVAQLARWLAPEVFDQLSARVAGAPPHRRRATVRSTRVYRVSPRAAEACVVVHDGARVRAAALRLQVHRRRWRATVLQIG</sequence>
<gene>
    <name evidence="1" type="ORF">Q6348_15460</name>
</gene>
<dbReference type="EMBL" id="JAUQYP010000002">
    <property type="protein sequence ID" value="MDO8108595.1"/>
    <property type="molecule type" value="Genomic_DNA"/>
</dbReference>
<dbReference type="Proteomes" id="UP001232536">
    <property type="component" value="Unassembled WGS sequence"/>
</dbReference>
<reference evidence="1 2" key="1">
    <citation type="submission" date="2023-07" db="EMBL/GenBank/DDBJ databases">
        <title>Description of novel actinomycetes strains, isolated from tidal flat sediment.</title>
        <authorList>
            <person name="Lu C."/>
        </authorList>
    </citation>
    <scope>NUCLEOTIDE SEQUENCE [LARGE SCALE GENOMIC DNA]</scope>
    <source>
        <strain evidence="1 2">SYSU T00b441</strain>
    </source>
</reference>
<accession>A0ABT9DD90</accession>